<dbReference type="EC" id="3.5.1.28" evidence="2"/>
<dbReference type="InterPro" id="IPR050695">
    <property type="entry name" value="N-acetylmuramoyl_amidase_3"/>
</dbReference>
<dbReference type="Proteomes" id="UP000632774">
    <property type="component" value="Unassembled WGS sequence"/>
</dbReference>
<dbReference type="EMBL" id="JADFFM010000001">
    <property type="protein sequence ID" value="MBE9666510.1"/>
    <property type="molecule type" value="Genomic_DNA"/>
</dbReference>
<evidence type="ECO:0000256" key="3">
    <source>
        <dbReference type="ARBA" id="ARBA00022801"/>
    </source>
</evidence>
<comment type="caution">
    <text evidence="5">The sequence shown here is derived from an EMBL/GenBank/DDBJ whole genome shotgun (WGS) entry which is preliminary data.</text>
</comment>
<comment type="catalytic activity">
    <reaction evidence="1">
        <text>Hydrolyzes the link between N-acetylmuramoyl residues and L-amino acid residues in certain cell-wall glycopeptides.</text>
        <dbReference type="EC" id="3.5.1.28"/>
    </reaction>
</comment>
<dbReference type="RefSeq" id="WP_194105863.1">
    <property type="nucleotide sequence ID" value="NZ_JADFFM010000001.1"/>
</dbReference>
<protein>
    <recommendedName>
        <fullName evidence="2">N-acetylmuramoyl-L-alanine amidase</fullName>
        <ecNumber evidence="2">3.5.1.28</ecNumber>
    </recommendedName>
</protein>
<name>A0ABR9XH30_9SPHI</name>
<evidence type="ECO:0000259" key="4">
    <source>
        <dbReference type="SMART" id="SM00646"/>
    </source>
</evidence>
<evidence type="ECO:0000313" key="5">
    <source>
        <dbReference type="EMBL" id="MBE9666510.1"/>
    </source>
</evidence>
<dbReference type="SUPFAM" id="SSF53187">
    <property type="entry name" value="Zn-dependent exopeptidases"/>
    <property type="match status" value="1"/>
</dbReference>
<accession>A0ABR9XH30</accession>
<dbReference type="PANTHER" id="PTHR30404">
    <property type="entry name" value="N-ACETYLMURAMOYL-L-ALANINE AMIDASE"/>
    <property type="match status" value="1"/>
</dbReference>
<keyword evidence="3" id="KW-0378">Hydrolase</keyword>
<evidence type="ECO:0000256" key="1">
    <source>
        <dbReference type="ARBA" id="ARBA00001561"/>
    </source>
</evidence>
<dbReference type="PANTHER" id="PTHR30404:SF0">
    <property type="entry name" value="N-ACETYLMURAMOYL-L-ALANINE AMIDASE AMIC"/>
    <property type="match status" value="1"/>
</dbReference>
<reference evidence="5 6" key="1">
    <citation type="submission" date="2020-10" db="EMBL/GenBank/DDBJ databases">
        <title>Mucilaginibacter mali sp. nov., isolated from rhizosphere soil of apple orchard.</title>
        <authorList>
            <person name="Lee J.-S."/>
            <person name="Kim H.S."/>
            <person name="Kim J.-S."/>
        </authorList>
    </citation>
    <scope>NUCLEOTIDE SEQUENCE [LARGE SCALE GENOMIC DNA]</scope>
    <source>
        <strain evidence="5 6">KCTC 23157</strain>
    </source>
</reference>
<dbReference type="CDD" id="cd02696">
    <property type="entry name" value="MurNAc-LAA"/>
    <property type="match status" value="1"/>
</dbReference>
<sequence length="293" mass="32581">MKNKALERLIYGLSLSLVSLTLFSFKTSKINPGDTVLAPAYKLKTVVVDAGHGRMSNGTWRGASGEYSQESKVTLAVAFKLQAAIQKELPDIKVVMTRTSDADVLWQKRADIANENKGQLFISLHCNSLSDRIVRGAHGKKIRVPDRSGKGVLLLVYVYRRVGEQEAAIRENEFEDKNYKDNADLNPNDPTSIILLNAFKDKYRKQSLRFANLVNDEFVHTDGRKSEGVREQSVLVLARSGMPAVLVEMGYINNPDDEAYMNSETGQNEIVATLIRALKAYKNEVEQTTGAGK</sequence>
<proteinExistence type="predicted"/>
<evidence type="ECO:0000256" key="2">
    <source>
        <dbReference type="ARBA" id="ARBA00011901"/>
    </source>
</evidence>
<organism evidence="5 6">
    <name type="scientific">Mucilaginibacter boryungensis</name>
    <dbReference type="NCBI Taxonomy" id="768480"/>
    <lineage>
        <taxon>Bacteria</taxon>
        <taxon>Pseudomonadati</taxon>
        <taxon>Bacteroidota</taxon>
        <taxon>Sphingobacteriia</taxon>
        <taxon>Sphingobacteriales</taxon>
        <taxon>Sphingobacteriaceae</taxon>
        <taxon>Mucilaginibacter</taxon>
    </lineage>
</organism>
<keyword evidence="6" id="KW-1185">Reference proteome</keyword>
<dbReference type="SMART" id="SM00646">
    <property type="entry name" value="Ami_3"/>
    <property type="match status" value="1"/>
</dbReference>
<dbReference type="InterPro" id="IPR002508">
    <property type="entry name" value="MurNAc-LAA_cat"/>
</dbReference>
<feature type="domain" description="MurNAc-LAA" evidence="4">
    <location>
        <begin position="110"/>
        <end position="279"/>
    </location>
</feature>
<evidence type="ECO:0000313" key="6">
    <source>
        <dbReference type="Proteomes" id="UP000632774"/>
    </source>
</evidence>
<dbReference type="Gene3D" id="3.40.630.40">
    <property type="entry name" value="Zn-dependent exopeptidases"/>
    <property type="match status" value="1"/>
</dbReference>
<dbReference type="Pfam" id="PF01520">
    <property type="entry name" value="Amidase_3"/>
    <property type="match status" value="1"/>
</dbReference>
<gene>
    <name evidence="5" type="ORF">IRJ18_09075</name>
</gene>